<feature type="domain" description="HTH rpiR-type" evidence="4">
    <location>
        <begin position="43"/>
        <end position="119"/>
    </location>
</feature>
<dbReference type="InterPro" id="IPR001347">
    <property type="entry name" value="SIS_dom"/>
</dbReference>
<keyword evidence="7" id="KW-1185">Reference proteome</keyword>
<keyword evidence="3" id="KW-0804">Transcription</keyword>
<dbReference type="PANTHER" id="PTHR30514:SF18">
    <property type="entry name" value="RPIR-FAMILY TRANSCRIPTIONAL REGULATOR"/>
    <property type="match status" value="1"/>
</dbReference>
<dbReference type="InterPro" id="IPR009057">
    <property type="entry name" value="Homeodomain-like_sf"/>
</dbReference>
<dbReference type="InterPro" id="IPR036388">
    <property type="entry name" value="WH-like_DNA-bd_sf"/>
</dbReference>
<sequence length="345" mass="39254">MGCLSFFFVQKSKVFAETFLFLCYHRESMKEKVKRGRFMSNTEHLLSKMNVQYQNFSKGQKKLAAYIKENYDKAAFLTAAKLGETVGVSESTVVRFATHLGYKGYPEFQRELEELVRNKLNSIQRMEVTYGKVPQSEILDTVLHSDIDKIKMTLEAVDHEAFNLAVETILEAKNIYVVGIRSCAPLAEFLAFYLNLIFDGVRLLNTNSASELFEQMIRIGEKDVIIGISFPRYSMRTLKALEFANNRNAKVITLTDSIHSPMNLYSSCNLIARSDMASIVDSLVAPLSVINALVVALSMRKQKTVVATLEALEKIWDEYQVYNNDEINLPDNHEIELTDPKVLKN</sequence>
<protein>
    <submittedName>
        <fullName evidence="6">SIS domain protein</fullName>
    </submittedName>
</protein>
<dbReference type="Pfam" id="PF01418">
    <property type="entry name" value="HTH_6"/>
    <property type="match status" value="1"/>
</dbReference>
<dbReference type="Gene3D" id="3.40.50.10490">
    <property type="entry name" value="Glucose-6-phosphate isomerase like protein, domain 1"/>
    <property type="match status" value="1"/>
</dbReference>
<proteinExistence type="predicted"/>
<keyword evidence="1" id="KW-0805">Transcription regulation</keyword>
<evidence type="ECO:0000313" key="7">
    <source>
        <dbReference type="Proteomes" id="UP000003755"/>
    </source>
</evidence>
<evidence type="ECO:0000259" key="5">
    <source>
        <dbReference type="PROSITE" id="PS51464"/>
    </source>
</evidence>
<dbReference type="InterPro" id="IPR047640">
    <property type="entry name" value="RpiR-like"/>
</dbReference>
<dbReference type="GO" id="GO:0003700">
    <property type="term" value="F:DNA-binding transcription factor activity"/>
    <property type="evidence" value="ECO:0007669"/>
    <property type="project" value="InterPro"/>
</dbReference>
<dbReference type="CDD" id="cd05013">
    <property type="entry name" value="SIS_RpiR"/>
    <property type="match status" value="1"/>
</dbReference>
<dbReference type="eggNOG" id="COG1737">
    <property type="taxonomic scope" value="Bacteria"/>
</dbReference>
<dbReference type="InterPro" id="IPR035472">
    <property type="entry name" value="RpiR-like_SIS"/>
</dbReference>
<accession>C9L678</accession>
<evidence type="ECO:0000256" key="2">
    <source>
        <dbReference type="ARBA" id="ARBA00023125"/>
    </source>
</evidence>
<dbReference type="Proteomes" id="UP000003755">
    <property type="component" value="Unassembled WGS sequence"/>
</dbReference>
<evidence type="ECO:0000259" key="4">
    <source>
        <dbReference type="PROSITE" id="PS51071"/>
    </source>
</evidence>
<evidence type="ECO:0000256" key="1">
    <source>
        <dbReference type="ARBA" id="ARBA00023015"/>
    </source>
</evidence>
<dbReference type="GO" id="GO:1901135">
    <property type="term" value="P:carbohydrate derivative metabolic process"/>
    <property type="evidence" value="ECO:0007669"/>
    <property type="project" value="InterPro"/>
</dbReference>
<dbReference type="SUPFAM" id="SSF46689">
    <property type="entry name" value="Homeodomain-like"/>
    <property type="match status" value="1"/>
</dbReference>
<dbReference type="Pfam" id="PF01380">
    <property type="entry name" value="SIS"/>
    <property type="match status" value="1"/>
</dbReference>
<dbReference type="InterPro" id="IPR046348">
    <property type="entry name" value="SIS_dom_sf"/>
</dbReference>
<evidence type="ECO:0000313" key="6">
    <source>
        <dbReference type="EMBL" id="EEX22660.1"/>
    </source>
</evidence>
<dbReference type="EMBL" id="ABYU02000011">
    <property type="protein sequence ID" value="EEX22660.1"/>
    <property type="molecule type" value="Genomic_DNA"/>
</dbReference>
<dbReference type="PANTHER" id="PTHR30514">
    <property type="entry name" value="GLUCOKINASE"/>
    <property type="match status" value="1"/>
</dbReference>
<dbReference type="AlphaFoldDB" id="C9L678"/>
<reference evidence="6" key="1">
    <citation type="submission" date="2009-09" db="EMBL/GenBank/DDBJ databases">
        <authorList>
            <person name="Weinstock G."/>
            <person name="Sodergren E."/>
            <person name="Clifton S."/>
            <person name="Fulton L."/>
            <person name="Fulton B."/>
            <person name="Courtney L."/>
            <person name="Fronick C."/>
            <person name="Harrison M."/>
            <person name="Strong C."/>
            <person name="Farmer C."/>
            <person name="Delahaunty K."/>
            <person name="Markovic C."/>
            <person name="Hall O."/>
            <person name="Minx P."/>
            <person name="Tomlinson C."/>
            <person name="Mitreva M."/>
            <person name="Nelson J."/>
            <person name="Hou S."/>
            <person name="Wollam A."/>
            <person name="Pepin K.H."/>
            <person name="Johnson M."/>
            <person name="Bhonagiri V."/>
            <person name="Nash W.E."/>
            <person name="Warren W."/>
            <person name="Chinwalla A."/>
            <person name="Mardis E.R."/>
            <person name="Wilson R.K."/>
        </authorList>
    </citation>
    <scope>NUCLEOTIDE SEQUENCE [LARGE SCALE GENOMIC DNA]</scope>
    <source>
        <strain evidence="6">DSM 20583</strain>
    </source>
</reference>
<dbReference type="HOGENOM" id="CLU_055769_1_1_9"/>
<dbReference type="Gene3D" id="1.10.10.10">
    <property type="entry name" value="Winged helix-like DNA-binding domain superfamily/Winged helix DNA-binding domain"/>
    <property type="match status" value="1"/>
</dbReference>
<dbReference type="STRING" id="537007.BLAHAN_04885"/>
<feature type="domain" description="SIS" evidence="5">
    <location>
        <begin position="165"/>
        <end position="314"/>
    </location>
</feature>
<comment type="caution">
    <text evidence="6">The sequence shown here is derived from an EMBL/GenBank/DDBJ whole genome shotgun (WGS) entry which is preliminary data.</text>
</comment>
<dbReference type="GO" id="GO:0003677">
    <property type="term" value="F:DNA binding"/>
    <property type="evidence" value="ECO:0007669"/>
    <property type="project" value="UniProtKB-KW"/>
</dbReference>
<evidence type="ECO:0000256" key="3">
    <source>
        <dbReference type="ARBA" id="ARBA00023163"/>
    </source>
</evidence>
<name>C9L678_BLAHA</name>
<dbReference type="SUPFAM" id="SSF53697">
    <property type="entry name" value="SIS domain"/>
    <property type="match status" value="1"/>
</dbReference>
<dbReference type="PROSITE" id="PS51464">
    <property type="entry name" value="SIS"/>
    <property type="match status" value="1"/>
</dbReference>
<gene>
    <name evidence="6" type="ORF">BLAHAN_04885</name>
</gene>
<dbReference type="GO" id="GO:0097367">
    <property type="term" value="F:carbohydrate derivative binding"/>
    <property type="evidence" value="ECO:0007669"/>
    <property type="project" value="InterPro"/>
</dbReference>
<dbReference type="InterPro" id="IPR000281">
    <property type="entry name" value="HTH_RpiR"/>
</dbReference>
<dbReference type="PROSITE" id="PS51071">
    <property type="entry name" value="HTH_RPIR"/>
    <property type="match status" value="1"/>
</dbReference>
<organism evidence="6 7">
    <name type="scientific">Blautia hansenii DSM 20583</name>
    <dbReference type="NCBI Taxonomy" id="537007"/>
    <lineage>
        <taxon>Bacteria</taxon>
        <taxon>Bacillati</taxon>
        <taxon>Bacillota</taxon>
        <taxon>Clostridia</taxon>
        <taxon>Lachnospirales</taxon>
        <taxon>Lachnospiraceae</taxon>
        <taxon>Blautia</taxon>
    </lineage>
</organism>
<keyword evidence="2" id="KW-0238">DNA-binding</keyword>